<comment type="caution">
    <text evidence="1">The sequence shown here is derived from an EMBL/GenBank/DDBJ whole genome shotgun (WGS) entry which is preliminary data.</text>
</comment>
<protein>
    <submittedName>
        <fullName evidence="1">Uncharacterized protein</fullName>
    </submittedName>
</protein>
<sequence>MAVVLMVSHSQLIKARLTDSGYQMWG</sequence>
<accession>A0AAE1IRZ0</accession>
<reference evidence="1" key="1">
    <citation type="submission" date="2023-10" db="EMBL/GenBank/DDBJ databases">
        <title>Chromosome-level genome of the transformable northern wattle, Acacia crassicarpa.</title>
        <authorList>
            <person name="Massaro I."/>
            <person name="Sinha N.R."/>
            <person name="Poethig S."/>
            <person name="Leichty A.R."/>
        </authorList>
    </citation>
    <scope>NUCLEOTIDE SEQUENCE</scope>
    <source>
        <strain evidence="1">Acra3RX</strain>
        <tissue evidence="1">Leaf</tissue>
    </source>
</reference>
<name>A0AAE1IRZ0_9FABA</name>
<gene>
    <name evidence="1" type="ORF">QN277_008398</name>
</gene>
<proteinExistence type="predicted"/>
<organism evidence="1 2">
    <name type="scientific">Acacia crassicarpa</name>
    <name type="common">northern wattle</name>
    <dbReference type="NCBI Taxonomy" id="499986"/>
    <lineage>
        <taxon>Eukaryota</taxon>
        <taxon>Viridiplantae</taxon>
        <taxon>Streptophyta</taxon>
        <taxon>Embryophyta</taxon>
        <taxon>Tracheophyta</taxon>
        <taxon>Spermatophyta</taxon>
        <taxon>Magnoliopsida</taxon>
        <taxon>eudicotyledons</taxon>
        <taxon>Gunneridae</taxon>
        <taxon>Pentapetalae</taxon>
        <taxon>rosids</taxon>
        <taxon>fabids</taxon>
        <taxon>Fabales</taxon>
        <taxon>Fabaceae</taxon>
        <taxon>Caesalpinioideae</taxon>
        <taxon>mimosoid clade</taxon>
        <taxon>Acacieae</taxon>
        <taxon>Acacia</taxon>
    </lineage>
</organism>
<dbReference type="EMBL" id="JAWXYG010000013">
    <property type="protein sequence ID" value="KAK4255392.1"/>
    <property type="molecule type" value="Genomic_DNA"/>
</dbReference>
<evidence type="ECO:0000313" key="1">
    <source>
        <dbReference type="EMBL" id="KAK4255392.1"/>
    </source>
</evidence>
<dbReference type="AlphaFoldDB" id="A0AAE1IRZ0"/>
<evidence type="ECO:0000313" key="2">
    <source>
        <dbReference type="Proteomes" id="UP001293593"/>
    </source>
</evidence>
<dbReference type="Proteomes" id="UP001293593">
    <property type="component" value="Unassembled WGS sequence"/>
</dbReference>
<keyword evidence="2" id="KW-1185">Reference proteome</keyword>